<dbReference type="GO" id="GO:0000978">
    <property type="term" value="F:RNA polymerase II cis-regulatory region sequence-specific DNA binding"/>
    <property type="evidence" value="ECO:0007669"/>
    <property type="project" value="TreeGrafter"/>
</dbReference>
<feature type="region of interest" description="Disordered" evidence="7">
    <location>
        <begin position="1"/>
        <end position="53"/>
    </location>
</feature>
<feature type="domain" description="Zn(2)-C6 fungal-type" evidence="8">
    <location>
        <begin position="51"/>
        <end position="82"/>
    </location>
</feature>
<dbReference type="RefSeq" id="XP_035324053.1">
    <property type="nucleotide sequence ID" value="XM_035466216.1"/>
</dbReference>
<feature type="compositionally biased region" description="Polar residues" evidence="7">
    <location>
        <begin position="212"/>
        <end position="229"/>
    </location>
</feature>
<keyword evidence="5" id="KW-0804">Transcription</keyword>
<keyword evidence="1" id="KW-0479">Metal-binding</keyword>
<feature type="compositionally biased region" description="Basic and acidic residues" evidence="7">
    <location>
        <begin position="137"/>
        <end position="154"/>
    </location>
</feature>
<dbReference type="InterPro" id="IPR001138">
    <property type="entry name" value="Zn2Cys6_DnaBD"/>
</dbReference>
<feature type="compositionally biased region" description="Acidic residues" evidence="7">
    <location>
        <begin position="495"/>
        <end position="510"/>
    </location>
</feature>
<organism evidence="9 10">
    <name type="scientific">Geosmithia morbida</name>
    <dbReference type="NCBI Taxonomy" id="1094350"/>
    <lineage>
        <taxon>Eukaryota</taxon>
        <taxon>Fungi</taxon>
        <taxon>Dikarya</taxon>
        <taxon>Ascomycota</taxon>
        <taxon>Pezizomycotina</taxon>
        <taxon>Sordariomycetes</taxon>
        <taxon>Hypocreomycetidae</taxon>
        <taxon>Hypocreales</taxon>
        <taxon>Bionectriaceae</taxon>
        <taxon>Geosmithia</taxon>
    </lineage>
</organism>
<dbReference type="Gene3D" id="4.10.240.10">
    <property type="entry name" value="Zn(2)-C6 fungal-type DNA-binding domain"/>
    <property type="match status" value="1"/>
</dbReference>
<feature type="compositionally biased region" description="Polar residues" evidence="7">
    <location>
        <begin position="1"/>
        <end position="13"/>
    </location>
</feature>
<reference evidence="9" key="1">
    <citation type="submission" date="2020-03" db="EMBL/GenBank/DDBJ databases">
        <title>Site-based positive gene gene selection in Geosmithia morbida across the United States reveals a broad range of putative effectors and factors for local host and environmental adapation.</title>
        <authorList>
            <person name="Onufrak A."/>
            <person name="Murdoch R.W."/>
            <person name="Gazis R."/>
            <person name="Huff M."/>
            <person name="Staton M."/>
            <person name="Klingeman W."/>
            <person name="Hadziabdic D."/>
        </authorList>
    </citation>
    <scope>NUCLEOTIDE SEQUENCE</scope>
    <source>
        <strain evidence="9">1262</strain>
    </source>
</reference>
<evidence type="ECO:0000259" key="8">
    <source>
        <dbReference type="PROSITE" id="PS50048"/>
    </source>
</evidence>
<dbReference type="GeneID" id="55970469"/>
<keyword evidence="3" id="KW-0805">Transcription regulation</keyword>
<dbReference type="Proteomes" id="UP000749293">
    <property type="component" value="Unassembled WGS sequence"/>
</dbReference>
<name>A0A9P5D6A0_9HYPO</name>
<keyword evidence="4" id="KW-0238">DNA-binding</keyword>
<dbReference type="GO" id="GO:0008270">
    <property type="term" value="F:zinc ion binding"/>
    <property type="evidence" value="ECO:0007669"/>
    <property type="project" value="InterPro"/>
</dbReference>
<dbReference type="Pfam" id="PF00172">
    <property type="entry name" value="Zn_clus"/>
    <property type="match status" value="1"/>
</dbReference>
<dbReference type="PANTHER" id="PTHR31944:SF131">
    <property type="entry name" value="HEME-RESPONSIVE ZINC FINGER TRANSCRIPTION FACTOR HAP1"/>
    <property type="match status" value="1"/>
</dbReference>
<dbReference type="Pfam" id="PF04082">
    <property type="entry name" value="Fungal_trans"/>
    <property type="match status" value="1"/>
</dbReference>
<dbReference type="InterPro" id="IPR036864">
    <property type="entry name" value="Zn2-C6_fun-type_DNA-bd_sf"/>
</dbReference>
<keyword evidence="2" id="KW-0862">Zinc</keyword>
<dbReference type="InterPro" id="IPR007219">
    <property type="entry name" value="XnlR_reg_dom"/>
</dbReference>
<evidence type="ECO:0000313" key="10">
    <source>
        <dbReference type="Proteomes" id="UP000749293"/>
    </source>
</evidence>
<evidence type="ECO:0000256" key="5">
    <source>
        <dbReference type="ARBA" id="ARBA00023163"/>
    </source>
</evidence>
<evidence type="ECO:0000256" key="2">
    <source>
        <dbReference type="ARBA" id="ARBA00022833"/>
    </source>
</evidence>
<dbReference type="SMART" id="SM00066">
    <property type="entry name" value="GAL4"/>
    <property type="match status" value="1"/>
</dbReference>
<dbReference type="EMBL" id="JAANYQ010000003">
    <property type="protein sequence ID" value="KAF4125401.1"/>
    <property type="molecule type" value="Genomic_DNA"/>
</dbReference>
<feature type="compositionally biased region" description="Low complexity" evidence="7">
    <location>
        <begin position="600"/>
        <end position="623"/>
    </location>
</feature>
<feature type="region of interest" description="Disordered" evidence="7">
    <location>
        <begin position="600"/>
        <end position="624"/>
    </location>
</feature>
<dbReference type="GO" id="GO:0001228">
    <property type="term" value="F:DNA-binding transcription activator activity, RNA polymerase II-specific"/>
    <property type="evidence" value="ECO:0007669"/>
    <property type="project" value="TreeGrafter"/>
</dbReference>
<dbReference type="GO" id="GO:0005634">
    <property type="term" value="C:nucleus"/>
    <property type="evidence" value="ECO:0007669"/>
    <property type="project" value="TreeGrafter"/>
</dbReference>
<accession>A0A9P5D6A0</accession>
<sequence length="940" mass="103345">MTTEQLSPDMTDTSAPAPAAAPEAVATSASAVSGSVGPGLPPKKRRRPALSCEQCRRRKIRCDRNLPCNHCVKSGAGTACRYIPTHTPLSRKKTTKSTLGRKKKDSKAPDVPVPRHIDSYQQRQQRPLTILPTPESNKYDHGRDSDDQESHDNKMASTENVDWLVTHIEERMSRTATIDKREITVQKHLRDRQAQSHSLQSHPSPSQPQPQTGSSLASAPTPGLSSTASAAKCPVSRIKYLGRSHWMHGVGLFTQEMRLMHPSGDGDPELLSLLGRCKSVGRKVKERRQAPLSSIDLGKTMVPRHVADDLVEAYLRTFEGVFRIVHVPTFRELYQMYWRSENDESARPATCAHFIMQLQLVMALGSVIHDAGFSLRSQAARWVYEAQLWLILPPGKDRMTIPGIQNMCLLTLARSVCGVDQDLAWITAGDLIRKAICMGLHRDPRHLGIKTRHRAEMRRRLWATIVELNLQSAFDAGGPPLMGGLDNDVQLPGNFDDEELSDQVPDDEESRVDSRRRSGDGGSKDHGAHGSTSGVRVTQMSVPLQLLESLPLRLRLLQHVNDFRADDSYDETLRFNSELTRACRRISRCMVELLHASSSASAATSSTSPSSISLSSSPSSPSHPVREFHTAVAELLVYRCFHTLHQPIIVRSLEDPKFHFSRKMHLDGALKMMHLCRLSGPRREEGPGGQVAPGTTDLDRLLVNGAGMFRNMTIQSVPGLVIELLQAATTTVPDGGDRNRSGAPSSQSCPSTGAHALSLGYLPAVDDFDLRATVEACLRLCLRRIEAGETNIKCAEFGEACLAHVDAAAAGLDKQATEAFILQAIKASATKALEALNRLAEREGVSPEPSSPNSAAATPLGKVLRQQSNHQQEQEQQEQQEQQPSHDGFRDDPTMSDLISDPISIDVMNDWMWGMDAMDGVEGMLWGSPPQPMMGIPGFM</sequence>
<feature type="compositionally biased region" description="Basic and acidic residues" evidence="7">
    <location>
        <begin position="511"/>
        <end position="528"/>
    </location>
</feature>
<dbReference type="SMART" id="SM00906">
    <property type="entry name" value="Fungal_trans"/>
    <property type="match status" value="1"/>
</dbReference>
<protein>
    <submittedName>
        <fullName evidence="9">Fungal trans</fullName>
    </submittedName>
</protein>
<evidence type="ECO:0000313" key="9">
    <source>
        <dbReference type="EMBL" id="KAF4125401.1"/>
    </source>
</evidence>
<gene>
    <name evidence="9" type="ORF">GMORB2_4241</name>
</gene>
<comment type="caution">
    <text evidence="9">The sequence shown here is derived from an EMBL/GenBank/DDBJ whole genome shotgun (WGS) entry which is preliminary data.</text>
</comment>
<keyword evidence="6" id="KW-0539">Nucleus</keyword>
<dbReference type="OrthoDB" id="4337792at2759"/>
<feature type="region of interest" description="Disordered" evidence="7">
    <location>
        <begin position="90"/>
        <end position="158"/>
    </location>
</feature>
<proteinExistence type="predicted"/>
<dbReference type="InterPro" id="IPR051430">
    <property type="entry name" value="Fungal_TF_Env_Response"/>
</dbReference>
<evidence type="ECO:0000256" key="3">
    <source>
        <dbReference type="ARBA" id="ARBA00023015"/>
    </source>
</evidence>
<evidence type="ECO:0000256" key="1">
    <source>
        <dbReference type="ARBA" id="ARBA00022723"/>
    </source>
</evidence>
<feature type="compositionally biased region" description="Low complexity" evidence="7">
    <location>
        <begin position="14"/>
        <end position="35"/>
    </location>
</feature>
<dbReference type="CDD" id="cd12148">
    <property type="entry name" value="fungal_TF_MHR"/>
    <property type="match status" value="1"/>
</dbReference>
<evidence type="ECO:0000256" key="6">
    <source>
        <dbReference type="ARBA" id="ARBA00023242"/>
    </source>
</evidence>
<dbReference type="CDD" id="cd00067">
    <property type="entry name" value="GAL4"/>
    <property type="match status" value="1"/>
</dbReference>
<dbReference type="PROSITE" id="PS50048">
    <property type="entry name" value="ZN2_CY6_FUNGAL_2"/>
    <property type="match status" value="1"/>
</dbReference>
<evidence type="ECO:0000256" key="4">
    <source>
        <dbReference type="ARBA" id="ARBA00023125"/>
    </source>
</evidence>
<feature type="compositionally biased region" description="Low complexity" evidence="7">
    <location>
        <begin position="195"/>
        <end position="204"/>
    </location>
</feature>
<feature type="region of interest" description="Disordered" evidence="7">
    <location>
        <begin position="864"/>
        <end position="900"/>
    </location>
</feature>
<evidence type="ECO:0000256" key="7">
    <source>
        <dbReference type="SAM" id="MobiDB-lite"/>
    </source>
</evidence>
<dbReference type="PROSITE" id="PS00463">
    <property type="entry name" value="ZN2_CY6_FUNGAL_1"/>
    <property type="match status" value="1"/>
</dbReference>
<feature type="region of interest" description="Disordered" evidence="7">
    <location>
        <begin position="481"/>
        <end position="537"/>
    </location>
</feature>
<feature type="compositionally biased region" description="Basic residues" evidence="7">
    <location>
        <begin position="90"/>
        <end position="105"/>
    </location>
</feature>
<dbReference type="PANTHER" id="PTHR31944">
    <property type="entry name" value="HEME-RESPONSIVE ZINC FINGER TRANSCRIPTION FACTOR HAP1"/>
    <property type="match status" value="1"/>
</dbReference>
<keyword evidence="10" id="KW-1185">Reference proteome</keyword>
<dbReference type="GO" id="GO:0006351">
    <property type="term" value="P:DNA-templated transcription"/>
    <property type="evidence" value="ECO:0007669"/>
    <property type="project" value="InterPro"/>
</dbReference>
<dbReference type="SUPFAM" id="SSF57701">
    <property type="entry name" value="Zn2/Cys6 DNA-binding domain"/>
    <property type="match status" value="1"/>
</dbReference>
<dbReference type="AlphaFoldDB" id="A0A9P5D6A0"/>
<feature type="region of interest" description="Disordered" evidence="7">
    <location>
        <begin position="187"/>
        <end position="229"/>
    </location>
</feature>